<protein>
    <submittedName>
        <fullName evidence="2">Uncharacterized protein</fullName>
    </submittedName>
</protein>
<evidence type="ECO:0000256" key="1">
    <source>
        <dbReference type="SAM" id="MobiDB-lite"/>
    </source>
</evidence>
<sequence length="141" mass="15344">MQDCTSSTPSRLPLHSSICPSPRPTGTGNTKGRPPVATKSNIRRVAKTIKKKVTPSNKRQSARLAVKRKVLGEKSGNSSKMLNSTGNTSVQVVNGFKSSIKENESFVVCTSYNEFANGLEKEENICQSSMLNRTHSIISFV</sequence>
<evidence type="ECO:0000313" key="3">
    <source>
        <dbReference type="Proteomes" id="UP001163046"/>
    </source>
</evidence>
<comment type="caution">
    <text evidence="2">The sequence shown here is derived from an EMBL/GenBank/DDBJ whole genome shotgun (WGS) entry which is preliminary data.</text>
</comment>
<dbReference type="EMBL" id="MU827786">
    <property type="protein sequence ID" value="KAJ7333631.1"/>
    <property type="molecule type" value="Genomic_DNA"/>
</dbReference>
<organism evidence="2 3">
    <name type="scientific">Desmophyllum pertusum</name>
    <dbReference type="NCBI Taxonomy" id="174260"/>
    <lineage>
        <taxon>Eukaryota</taxon>
        <taxon>Metazoa</taxon>
        <taxon>Cnidaria</taxon>
        <taxon>Anthozoa</taxon>
        <taxon>Hexacorallia</taxon>
        <taxon>Scleractinia</taxon>
        <taxon>Caryophylliina</taxon>
        <taxon>Caryophylliidae</taxon>
        <taxon>Desmophyllum</taxon>
    </lineage>
</organism>
<gene>
    <name evidence="2" type="ORF">OS493_017174</name>
</gene>
<dbReference type="AlphaFoldDB" id="A0A9W9YCE1"/>
<evidence type="ECO:0000313" key="2">
    <source>
        <dbReference type="EMBL" id="KAJ7333631.1"/>
    </source>
</evidence>
<reference evidence="2" key="1">
    <citation type="submission" date="2023-01" db="EMBL/GenBank/DDBJ databases">
        <title>Genome assembly of the deep-sea coral Lophelia pertusa.</title>
        <authorList>
            <person name="Herrera S."/>
            <person name="Cordes E."/>
        </authorList>
    </citation>
    <scope>NUCLEOTIDE SEQUENCE</scope>
    <source>
        <strain evidence="2">USNM1676648</strain>
        <tissue evidence="2">Polyp</tissue>
    </source>
</reference>
<keyword evidence="3" id="KW-1185">Reference proteome</keyword>
<feature type="compositionally biased region" description="Polar residues" evidence="1">
    <location>
        <begin position="1"/>
        <end position="10"/>
    </location>
</feature>
<proteinExistence type="predicted"/>
<feature type="compositionally biased region" description="Basic residues" evidence="1">
    <location>
        <begin position="41"/>
        <end position="53"/>
    </location>
</feature>
<name>A0A9W9YCE1_9CNID</name>
<dbReference type="Proteomes" id="UP001163046">
    <property type="component" value="Unassembled WGS sequence"/>
</dbReference>
<feature type="region of interest" description="Disordered" evidence="1">
    <location>
        <begin position="1"/>
        <end position="63"/>
    </location>
</feature>
<accession>A0A9W9YCE1</accession>